<dbReference type="OrthoDB" id="7390113at2"/>
<reference evidence="2 3" key="1">
    <citation type="submission" date="2016-09" db="EMBL/GenBank/DDBJ databases">
        <title>Metabolic pathway, cell adaptation mechanisms and a novel monoxygenase revealed through proteogenomic-transcription analysis of a Sphingomonas haloaromaticamans strain degrading the fungicide ortho-phenylphenol.</title>
        <authorList>
            <person name="Perruchon C."/>
            <person name="Papadopoulou E.S."/>
            <person name="Rousidou C."/>
            <person name="Vasileiadis S."/>
            <person name="Tanou G."/>
            <person name="Amoutzias G."/>
            <person name="Molassiotis A."/>
            <person name="Karpouzas D.G."/>
        </authorList>
    </citation>
    <scope>NUCLEOTIDE SEQUENCE [LARGE SCALE GENOMIC DNA]</scope>
    <source>
        <strain evidence="2 3">P3</strain>
    </source>
</reference>
<evidence type="ECO:0000313" key="2">
    <source>
        <dbReference type="EMBL" id="OHT19845.1"/>
    </source>
</evidence>
<protein>
    <submittedName>
        <fullName evidence="2">DnaA regulatory inactivator Hda</fullName>
    </submittedName>
</protein>
<evidence type="ECO:0000259" key="1">
    <source>
        <dbReference type="Pfam" id="PF22688"/>
    </source>
</evidence>
<sequence>MSQIALPFAWPAVEDERDFCRGEANIQVLRHLEHRALWPVMATLITGPRKSGRSLLGRIFAAKTGGGLIDDADRRPEEELFHAWNRAQAERLPLLLIADAPPPMWQIALPDLRSRIAATPHVAITEPDDGLAATLMERLLGQRGLAAGPDVIAYLLPRIERSYVAILRVVDALDQLSLERRSRITVPLTREALRLVGVIDDS</sequence>
<evidence type="ECO:0000313" key="3">
    <source>
        <dbReference type="Proteomes" id="UP000179467"/>
    </source>
</evidence>
<dbReference type="AlphaFoldDB" id="A0A1S1HCI6"/>
<keyword evidence="3" id="KW-1185">Reference proteome</keyword>
<accession>A0A1S1HCI6</accession>
<dbReference type="Pfam" id="PF22688">
    <property type="entry name" value="Hda_lid"/>
    <property type="match status" value="1"/>
</dbReference>
<organism evidence="2 3">
    <name type="scientific">Edaphosphingomonas haloaromaticamans</name>
    <dbReference type="NCBI Taxonomy" id="653954"/>
    <lineage>
        <taxon>Bacteria</taxon>
        <taxon>Pseudomonadati</taxon>
        <taxon>Pseudomonadota</taxon>
        <taxon>Alphaproteobacteria</taxon>
        <taxon>Sphingomonadales</taxon>
        <taxon>Rhizorhabdaceae</taxon>
        <taxon>Edaphosphingomonas</taxon>
    </lineage>
</organism>
<dbReference type="RefSeq" id="WP_070933656.1">
    <property type="nucleotide sequence ID" value="NZ_MIPT01000001.1"/>
</dbReference>
<dbReference type="SUPFAM" id="SSF52540">
    <property type="entry name" value="P-loop containing nucleoside triphosphate hydrolases"/>
    <property type="match status" value="1"/>
</dbReference>
<comment type="caution">
    <text evidence="2">The sequence shown here is derived from an EMBL/GenBank/DDBJ whole genome shotgun (WGS) entry which is preliminary data.</text>
</comment>
<name>A0A1S1HCI6_9SPHN</name>
<dbReference type="EMBL" id="MIPT01000001">
    <property type="protein sequence ID" value="OHT19845.1"/>
    <property type="molecule type" value="Genomic_DNA"/>
</dbReference>
<dbReference type="Gene3D" id="1.10.8.60">
    <property type="match status" value="1"/>
</dbReference>
<dbReference type="Proteomes" id="UP000179467">
    <property type="component" value="Unassembled WGS sequence"/>
</dbReference>
<dbReference type="InterPro" id="IPR055199">
    <property type="entry name" value="Hda_lid"/>
</dbReference>
<dbReference type="InterPro" id="IPR027417">
    <property type="entry name" value="P-loop_NTPase"/>
</dbReference>
<gene>
    <name evidence="2" type="primary">hda</name>
    <name evidence="2" type="ORF">BHE75_01837</name>
</gene>
<proteinExistence type="predicted"/>
<feature type="domain" description="Hda lid" evidence="1">
    <location>
        <begin position="141"/>
        <end position="193"/>
    </location>
</feature>